<reference evidence="2 3" key="1">
    <citation type="journal article" date="2019" name="Int. J. Syst. Evol. Microbiol.">
        <title>The Global Catalogue of Microorganisms (GCM) 10K type strain sequencing project: providing services to taxonomists for standard genome sequencing and annotation.</title>
        <authorList>
            <consortium name="The Broad Institute Genomics Platform"/>
            <consortium name="The Broad Institute Genome Sequencing Center for Infectious Disease"/>
            <person name="Wu L."/>
            <person name="Ma J."/>
        </authorList>
    </citation>
    <scope>NUCLEOTIDE SEQUENCE [LARGE SCALE GENOMIC DNA]</scope>
    <source>
        <strain evidence="2 3">XZYJT29</strain>
    </source>
</reference>
<dbReference type="AlphaFoldDB" id="A0ABD5Y0J6"/>
<sequence>MGQDRWIARGQCEELVMEIVSTVADDAGVDVFDLPPLTETIDTEAMQALLAGSDSSVRLYFEYAGRTVVVGADGSVRVRDRKVSP</sequence>
<comment type="caution">
    <text evidence="2">The sequence shown here is derived from an EMBL/GenBank/DDBJ whole genome shotgun (WGS) entry which is preliminary data.</text>
</comment>
<dbReference type="Proteomes" id="UP001596432">
    <property type="component" value="Unassembled WGS sequence"/>
</dbReference>
<keyword evidence="3" id="KW-1185">Reference proteome</keyword>
<dbReference type="InterPro" id="IPR040624">
    <property type="entry name" value="HalOD1"/>
</dbReference>
<dbReference type="Pfam" id="PF18545">
    <property type="entry name" value="HalOD1"/>
    <property type="match status" value="1"/>
</dbReference>
<evidence type="ECO:0000259" key="1">
    <source>
        <dbReference type="Pfam" id="PF18545"/>
    </source>
</evidence>
<proteinExistence type="predicted"/>
<gene>
    <name evidence="2" type="ORF">ACFQMA_05860</name>
</gene>
<feature type="domain" description="Halobacterial output" evidence="1">
    <location>
        <begin position="13"/>
        <end position="79"/>
    </location>
</feature>
<evidence type="ECO:0000313" key="2">
    <source>
        <dbReference type="EMBL" id="MFC7139363.1"/>
    </source>
</evidence>
<organism evidence="2 3">
    <name type="scientific">Halosimplex aquaticum</name>
    <dbReference type="NCBI Taxonomy" id="3026162"/>
    <lineage>
        <taxon>Archaea</taxon>
        <taxon>Methanobacteriati</taxon>
        <taxon>Methanobacteriota</taxon>
        <taxon>Stenosarchaea group</taxon>
        <taxon>Halobacteria</taxon>
        <taxon>Halobacteriales</taxon>
        <taxon>Haloarculaceae</taxon>
        <taxon>Halosimplex</taxon>
    </lineage>
</organism>
<dbReference type="EMBL" id="JBHTAS010000001">
    <property type="protein sequence ID" value="MFC7139363.1"/>
    <property type="molecule type" value="Genomic_DNA"/>
</dbReference>
<dbReference type="RefSeq" id="WP_274324956.1">
    <property type="nucleotide sequence ID" value="NZ_CP118158.1"/>
</dbReference>
<protein>
    <submittedName>
        <fullName evidence="2">HalOD1 output domain-containing protein</fullName>
    </submittedName>
</protein>
<accession>A0ABD5Y0J6</accession>
<evidence type="ECO:0000313" key="3">
    <source>
        <dbReference type="Proteomes" id="UP001596432"/>
    </source>
</evidence>
<dbReference type="GeneID" id="78819617"/>
<name>A0ABD5Y0J6_9EURY</name>